<organism evidence="1 2">
    <name type="scientific">Streptomyces pyxinae</name>
    <dbReference type="NCBI Taxonomy" id="2970734"/>
    <lineage>
        <taxon>Bacteria</taxon>
        <taxon>Bacillati</taxon>
        <taxon>Actinomycetota</taxon>
        <taxon>Actinomycetes</taxon>
        <taxon>Kitasatosporales</taxon>
        <taxon>Streptomycetaceae</taxon>
        <taxon>Streptomyces</taxon>
    </lineage>
</organism>
<name>A0ABT2CMN1_9ACTN</name>
<reference evidence="1" key="1">
    <citation type="submission" date="2022-08" db="EMBL/GenBank/DDBJ databases">
        <authorList>
            <person name="Somphong A."/>
            <person name="Phongsopitanun W."/>
        </authorList>
    </citation>
    <scope>NUCLEOTIDE SEQUENCE</scope>
    <source>
        <strain evidence="1">LP05-1</strain>
    </source>
</reference>
<sequence>MEAPNAGTGSVPADPEEEALVERIRAQQAVLARLAGAPQGPAPAGPVAVEYGGETFQVPLAVRDVRAALPAEARDGFDQELAAAAPAQAGPVVRKWILEHLLVGDELDRVDVLLAAKERPGGQSAGVAADAQSG</sequence>
<keyword evidence="2" id="KW-1185">Reference proteome</keyword>
<dbReference type="RefSeq" id="WP_258789978.1">
    <property type="nucleotide sequence ID" value="NZ_JANUGQ010000025.1"/>
</dbReference>
<accession>A0ABT2CMN1</accession>
<protein>
    <submittedName>
        <fullName evidence="1">Uncharacterized protein</fullName>
    </submittedName>
</protein>
<dbReference type="EMBL" id="JANUGQ010000025">
    <property type="protein sequence ID" value="MCS0638677.1"/>
    <property type="molecule type" value="Genomic_DNA"/>
</dbReference>
<gene>
    <name evidence="1" type="ORF">NX801_24080</name>
</gene>
<proteinExistence type="predicted"/>
<evidence type="ECO:0000313" key="1">
    <source>
        <dbReference type="EMBL" id="MCS0638677.1"/>
    </source>
</evidence>
<comment type="caution">
    <text evidence="1">The sequence shown here is derived from an EMBL/GenBank/DDBJ whole genome shotgun (WGS) entry which is preliminary data.</text>
</comment>
<evidence type="ECO:0000313" key="2">
    <source>
        <dbReference type="Proteomes" id="UP001431313"/>
    </source>
</evidence>
<dbReference type="Proteomes" id="UP001431313">
    <property type="component" value="Unassembled WGS sequence"/>
</dbReference>